<gene>
    <name evidence="3" type="ORF">Q4Q39_18100</name>
</gene>
<dbReference type="GO" id="GO:0003677">
    <property type="term" value="F:DNA binding"/>
    <property type="evidence" value="ECO:0007669"/>
    <property type="project" value="UniProtKB-KW"/>
</dbReference>
<protein>
    <submittedName>
        <fullName evidence="3">LytTR family DNA-binding domain-containing protein</fullName>
    </submittedName>
</protein>
<dbReference type="PANTHER" id="PTHR37299:SF1">
    <property type="entry name" value="STAGE 0 SPORULATION PROTEIN A HOMOLOG"/>
    <property type="match status" value="1"/>
</dbReference>
<keyword evidence="1" id="KW-1133">Transmembrane helix</keyword>
<dbReference type="EMBL" id="JAUOEM010000007">
    <property type="protein sequence ID" value="MDO5989321.1"/>
    <property type="molecule type" value="Genomic_DNA"/>
</dbReference>
<name>A0ABT8X5P9_9FLAO</name>
<feature type="transmembrane region" description="Helical" evidence="1">
    <location>
        <begin position="52"/>
        <end position="75"/>
    </location>
</feature>
<organism evidence="3 4">
    <name type="scientific">Flavivirga amylovorans</name>
    <dbReference type="NCBI Taxonomy" id="870486"/>
    <lineage>
        <taxon>Bacteria</taxon>
        <taxon>Pseudomonadati</taxon>
        <taxon>Bacteroidota</taxon>
        <taxon>Flavobacteriia</taxon>
        <taxon>Flavobacteriales</taxon>
        <taxon>Flavobacteriaceae</taxon>
        <taxon>Flavivirga</taxon>
    </lineage>
</organism>
<dbReference type="InterPro" id="IPR046947">
    <property type="entry name" value="LytR-like"/>
</dbReference>
<keyword evidence="3" id="KW-0238">DNA-binding</keyword>
<evidence type="ECO:0000256" key="1">
    <source>
        <dbReference type="SAM" id="Phobius"/>
    </source>
</evidence>
<feature type="domain" description="HTH LytTR-type" evidence="2">
    <location>
        <begin position="174"/>
        <end position="278"/>
    </location>
</feature>
<dbReference type="RefSeq" id="WP_303283980.1">
    <property type="nucleotide sequence ID" value="NZ_BAABCZ010000003.1"/>
</dbReference>
<feature type="transmembrane region" description="Helical" evidence="1">
    <location>
        <begin position="91"/>
        <end position="108"/>
    </location>
</feature>
<evidence type="ECO:0000313" key="3">
    <source>
        <dbReference type="EMBL" id="MDO5989321.1"/>
    </source>
</evidence>
<evidence type="ECO:0000259" key="2">
    <source>
        <dbReference type="PROSITE" id="PS50930"/>
    </source>
</evidence>
<keyword evidence="1" id="KW-0472">Membrane</keyword>
<dbReference type="InterPro" id="IPR007492">
    <property type="entry name" value="LytTR_DNA-bd_dom"/>
</dbReference>
<dbReference type="Pfam" id="PF04397">
    <property type="entry name" value="LytTR"/>
    <property type="match status" value="1"/>
</dbReference>
<reference evidence="3" key="1">
    <citation type="submission" date="2023-07" db="EMBL/GenBank/DDBJ databases">
        <title>Two novel species in the genus Flavivirga.</title>
        <authorList>
            <person name="Kwon K."/>
        </authorList>
    </citation>
    <scope>NUCLEOTIDE SEQUENCE</scope>
    <source>
        <strain evidence="3">KACC 14157</strain>
    </source>
</reference>
<keyword evidence="1" id="KW-0812">Transmembrane</keyword>
<dbReference type="Proteomes" id="UP001176891">
    <property type="component" value="Unassembled WGS sequence"/>
</dbReference>
<feature type="transmembrane region" description="Helical" evidence="1">
    <location>
        <begin position="21"/>
        <end position="40"/>
    </location>
</feature>
<sequence>MKRKISNFLSQAYPFYYQGKELYIITGLLFIMTLLFGYFFEPFEVYQPEHKMGYFWITLIHSCTPVFMVLIFFSLKISSFEKENWTIKKEIILIALFLLFVGIVQFLIRDIIYDNPNNWSLQYFYEELRNTFLVGILFAFILVPVNHHRLNTKNVKNANALNISKSTATIANEISSYINELDVDSENILYAKAEGNYVELFLINGSKILKRLTMKSLENILDSYSNYIKTHRSYIVNMSQIDSVSGNAQGYKLLLKNCSNIIPVSRNMISIFNEKMNSH</sequence>
<dbReference type="PANTHER" id="PTHR37299">
    <property type="entry name" value="TRANSCRIPTIONAL REGULATOR-RELATED"/>
    <property type="match status" value="1"/>
</dbReference>
<comment type="caution">
    <text evidence="3">The sequence shown here is derived from an EMBL/GenBank/DDBJ whole genome shotgun (WGS) entry which is preliminary data.</text>
</comment>
<keyword evidence="4" id="KW-1185">Reference proteome</keyword>
<dbReference type="SMART" id="SM00850">
    <property type="entry name" value="LytTR"/>
    <property type="match status" value="1"/>
</dbReference>
<feature type="transmembrane region" description="Helical" evidence="1">
    <location>
        <begin position="128"/>
        <end position="146"/>
    </location>
</feature>
<proteinExistence type="predicted"/>
<dbReference type="Gene3D" id="2.40.50.1020">
    <property type="entry name" value="LytTr DNA-binding domain"/>
    <property type="match status" value="1"/>
</dbReference>
<dbReference type="PROSITE" id="PS50930">
    <property type="entry name" value="HTH_LYTTR"/>
    <property type="match status" value="1"/>
</dbReference>
<accession>A0ABT8X5P9</accession>
<evidence type="ECO:0000313" key="4">
    <source>
        <dbReference type="Proteomes" id="UP001176891"/>
    </source>
</evidence>